<proteinExistence type="predicted"/>
<dbReference type="Proteomes" id="UP001431783">
    <property type="component" value="Unassembled WGS sequence"/>
</dbReference>
<dbReference type="InterPro" id="IPR000305">
    <property type="entry name" value="GIY-YIG_endonuc"/>
</dbReference>
<name>A0AAW1V9C1_9CUCU</name>
<protein>
    <recommendedName>
        <fullName evidence="1">GIY-YIG domain-containing protein</fullName>
    </recommendedName>
</protein>
<gene>
    <name evidence="2" type="ORF">WA026_004603</name>
</gene>
<evidence type="ECO:0000259" key="1">
    <source>
        <dbReference type="PROSITE" id="PS50164"/>
    </source>
</evidence>
<dbReference type="Pfam" id="PF26215">
    <property type="entry name" value="HTH_animal"/>
    <property type="match status" value="1"/>
</dbReference>
<dbReference type="PROSITE" id="PS50164">
    <property type="entry name" value="GIY_YIG"/>
    <property type="match status" value="1"/>
</dbReference>
<dbReference type="AlphaFoldDB" id="A0AAW1V9C1"/>
<dbReference type="PANTHER" id="PTHR21301">
    <property type="entry name" value="REVERSE TRANSCRIPTASE"/>
    <property type="match status" value="1"/>
</dbReference>
<dbReference type="PANTHER" id="PTHR21301:SF10">
    <property type="entry name" value="REVERSE TRANSCRIPTASE DOMAIN-CONTAINING PROTEIN"/>
    <property type="match status" value="1"/>
</dbReference>
<dbReference type="EMBL" id="JARQZJ010000122">
    <property type="protein sequence ID" value="KAK9889327.1"/>
    <property type="molecule type" value="Genomic_DNA"/>
</dbReference>
<comment type="caution">
    <text evidence="2">The sequence shown here is derived from an EMBL/GenBank/DDBJ whole genome shotgun (WGS) entry which is preliminary data.</text>
</comment>
<keyword evidence="3" id="KW-1185">Reference proteome</keyword>
<accession>A0AAW1V9C1</accession>
<reference evidence="2 3" key="1">
    <citation type="submission" date="2023-03" db="EMBL/GenBank/DDBJ databases">
        <title>Genome insight into feeding habits of ladybird beetles.</title>
        <authorList>
            <person name="Li H.-S."/>
            <person name="Huang Y.-H."/>
            <person name="Pang H."/>
        </authorList>
    </citation>
    <scope>NUCLEOTIDE SEQUENCE [LARGE SCALE GENOMIC DNA]</scope>
    <source>
        <strain evidence="2">SYSU_2023b</strain>
        <tissue evidence="2">Whole body</tissue>
    </source>
</reference>
<dbReference type="InterPro" id="IPR058912">
    <property type="entry name" value="HTH_animal"/>
</dbReference>
<feature type="domain" description="GIY-YIG" evidence="1">
    <location>
        <begin position="183"/>
        <end position="270"/>
    </location>
</feature>
<dbReference type="Gene3D" id="3.40.1440.10">
    <property type="entry name" value="GIY-YIG endonuclease"/>
    <property type="match status" value="1"/>
</dbReference>
<evidence type="ECO:0000313" key="3">
    <source>
        <dbReference type="Proteomes" id="UP001431783"/>
    </source>
</evidence>
<organism evidence="2 3">
    <name type="scientific">Henosepilachna vigintioctopunctata</name>
    <dbReference type="NCBI Taxonomy" id="420089"/>
    <lineage>
        <taxon>Eukaryota</taxon>
        <taxon>Metazoa</taxon>
        <taxon>Ecdysozoa</taxon>
        <taxon>Arthropoda</taxon>
        <taxon>Hexapoda</taxon>
        <taxon>Insecta</taxon>
        <taxon>Pterygota</taxon>
        <taxon>Neoptera</taxon>
        <taxon>Endopterygota</taxon>
        <taxon>Coleoptera</taxon>
        <taxon>Polyphaga</taxon>
        <taxon>Cucujiformia</taxon>
        <taxon>Coccinelloidea</taxon>
        <taxon>Coccinellidae</taxon>
        <taxon>Epilachninae</taxon>
        <taxon>Epilachnini</taxon>
        <taxon>Henosepilachna</taxon>
    </lineage>
</organism>
<sequence>MQEILKEFNNVHPLLKFTMEEETQMKLNFLDMTIIRQNNTILTKWYRKKQNSDQILDYRTNHPIKQKKGTAIGYIDRALQLTSPQLRPEMIKHTKHLLEINHYPINVIKALIKERTHKLYNSKTIKSRTENNTTKVTIPFIGNTSYKLKNILKDHNLEVVHRPQNQVKQVFSRLKAITPSKKKSNIVYSIPCKDCGKEYIGQTSQRLQDRINSHKYTKTASTALNKHRTTENHEFDYEKTRILTTQGNRKLREIHEMFHIQANLENTVNDRHDVKQLSLFYLPLLKNPRKTNEKEKLN</sequence>
<dbReference type="InterPro" id="IPR035901">
    <property type="entry name" value="GIY-YIG_endonuc_sf"/>
</dbReference>
<evidence type="ECO:0000313" key="2">
    <source>
        <dbReference type="EMBL" id="KAK9889327.1"/>
    </source>
</evidence>
<dbReference type="CDD" id="cd10442">
    <property type="entry name" value="GIY-YIG_PLEs"/>
    <property type="match status" value="1"/>
</dbReference>